<dbReference type="EMBL" id="CAID01000001">
    <property type="protein sequence ID" value="CEF96807.1"/>
    <property type="molecule type" value="Genomic_DNA"/>
</dbReference>
<organism evidence="2 3">
    <name type="scientific">Ostreococcus tauri</name>
    <name type="common">Marine green alga</name>
    <dbReference type="NCBI Taxonomy" id="70448"/>
    <lineage>
        <taxon>Eukaryota</taxon>
        <taxon>Viridiplantae</taxon>
        <taxon>Chlorophyta</taxon>
        <taxon>Mamiellophyceae</taxon>
        <taxon>Mamiellales</taxon>
        <taxon>Bathycoccaceae</taxon>
        <taxon>Ostreococcus</taxon>
    </lineage>
</organism>
<evidence type="ECO:0000256" key="1">
    <source>
        <dbReference type="SAM" id="MobiDB-lite"/>
    </source>
</evidence>
<evidence type="ECO:0000313" key="3">
    <source>
        <dbReference type="Proteomes" id="UP000009170"/>
    </source>
</evidence>
<reference evidence="2 3" key="2">
    <citation type="journal article" date="2014" name="BMC Genomics">
        <title>An improved genome of the model marine alga Ostreococcus tauri unfolds by assessing Illumina de novo assemblies.</title>
        <authorList>
            <person name="Blanc-Mathieu R."/>
            <person name="Verhelst B."/>
            <person name="Derelle E."/>
            <person name="Rombauts S."/>
            <person name="Bouget F.Y."/>
            <person name="Carre I."/>
            <person name="Chateau A."/>
            <person name="Eyre-Walker A."/>
            <person name="Grimsley N."/>
            <person name="Moreau H."/>
            <person name="Piegu B."/>
            <person name="Rivals E."/>
            <person name="Schackwitz W."/>
            <person name="Van de Peer Y."/>
            <person name="Piganeau G."/>
        </authorList>
    </citation>
    <scope>NUCLEOTIDE SEQUENCE [LARGE SCALE GENOMIC DNA]</scope>
    <source>
        <strain evidence="3">OTTH 0595 / CCAP 157/2 / RCC745</strain>
    </source>
</reference>
<dbReference type="Proteomes" id="UP000009170">
    <property type="component" value="Unassembled WGS sequence"/>
</dbReference>
<dbReference type="InParanoid" id="A0A090M2R0"/>
<feature type="region of interest" description="Disordered" evidence="1">
    <location>
        <begin position="1"/>
        <end position="47"/>
    </location>
</feature>
<dbReference type="GeneID" id="9834942"/>
<dbReference type="OrthoDB" id="10620741at2759"/>
<reference evidence="3" key="1">
    <citation type="journal article" date="2006" name="Proc. Natl. Acad. Sci. U.S.A.">
        <title>Genome analysis of the smallest free-living eukaryote Ostreococcus tauri unveils many unique features.</title>
        <authorList>
            <person name="Derelle E."/>
            <person name="Ferraz C."/>
            <person name="Rombauts S."/>
            <person name="Rouze P."/>
            <person name="Worden A.Z."/>
            <person name="Robbens S."/>
            <person name="Partensky F."/>
            <person name="Degroeve S."/>
            <person name="Echeynie S."/>
            <person name="Cooke R."/>
            <person name="Saeys Y."/>
            <person name="Wuyts J."/>
            <person name="Jabbari K."/>
            <person name="Bowler C."/>
            <person name="Panaud O."/>
            <person name="Piegu B."/>
            <person name="Ball S.G."/>
            <person name="Ral J.-P."/>
            <person name="Bouget F.-Y."/>
            <person name="Piganeau G."/>
            <person name="De Baets B."/>
            <person name="Picard A."/>
            <person name="Delseny M."/>
            <person name="Demaille J."/>
            <person name="Van de Peer Y."/>
            <person name="Moreau H."/>
        </authorList>
    </citation>
    <scope>NUCLEOTIDE SEQUENCE [LARGE SCALE GENOMIC DNA]</scope>
    <source>
        <strain evidence="3">OTTH 0595 / CCAP 157/2 / RCC745</strain>
    </source>
</reference>
<name>A0A090M2R0_OSTTA</name>
<keyword evidence="3" id="KW-1185">Reference proteome</keyword>
<comment type="caution">
    <text evidence="2">The sequence shown here is derived from an EMBL/GenBank/DDBJ whole genome shotgun (WGS) entry which is preliminary data.</text>
</comment>
<sequence>MRSTAPARGRSTSTRVRARADDGRGRRPTGATRGRRPTHREKLGHEWTYDARAEDGRAGASEGRGSAPVVDRWLSASESDGFEYRGAWLATGRMGGATPDPAFGERLRAMKITAGRYREAGMDASAYAPGGSAYEAFLGEHVLEHVRLARLLYRWRMNFLVRFNREPEFEDMPNAIRHIESNYISLGFRIAEIERL</sequence>
<accession>A0A090M2R0</accession>
<proteinExistence type="predicted"/>
<dbReference type="KEGG" id="ota:OT_ostta01g04780"/>
<evidence type="ECO:0000313" key="2">
    <source>
        <dbReference type="EMBL" id="CEF96807.1"/>
    </source>
</evidence>
<protein>
    <submittedName>
        <fullName evidence="2">Unnamed product</fullName>
    </submittedName>
</protein>
<dbReference type="RefSeq" id="XP_003074533.2">
    <property type="nucleotide sequence ID" value="XM_003074486.2"/>
</dbReference>
<dbReference type="AlphaFoldDB" id="A0A090M2R0"/>
<gene>
    <name evidence="2" type="ORF">OT_ostta01g04780</name>
</gene>